<dbReference type="OrthoDB" id="413361at2759"/>
<dbReference type="Proteomes" id="UP000265515">
    <property type="component" value="Unassembled WGS sequence"/>
</dbReference>
<feature type="compositionally biased region" description="Basic residues" evidence="2">
    <location>
        <begin position="231"/>
        <end position="243"/>
    </location>
</feature>
<dbReference type="SUPFAM" id="SSF57756">
    <property type="entry name" value="Retrovirus zinc finger-like domains"/>
    <property type="match status" value="1"/>
</dbReference>
<dbReference type="STRING" id="69332.A0A388LT05"/>
<feature type="compositionally biased region" description="Gly residues" evidence="2">
    <location>
        <begin position="30"/>
        <end position="59"/>
    </location>
</feature>
<accession>A0A388LT05</accession>
<feature type="domain" description="CCHC-type" evidence="3">
    <location>
        <begin position="61"/>
        <end position="74"/>
    </location>
</feature>
<feature type="compositionally biased region" description="Basic residues" evidence="2">
    <location>
        <begin position="168"/>
        <end position="193"/>
    </location>
</feature>
<feature type="region of interest" description="Disordered" evidence="2">
    <location>
        <begin position="150"/>
        <end position="243"/>
    </location>
</feature>
<evidence type="ECO:0000256" key="1">
    <source>
        <dbReference type="PROSITE-ProRule" id="PRU00047"/>
    </source>
</evidence>
<dbReference type="InterPro" id="IPR036875">
    <property type="entry name" value="Znf_CCHC_sf"/>
</dbReference>
<keyword evidence="5" id="KW-1185">Reference proteome</keyword>
<feature type="compositionally biased region" description="Gly residues" evidence="2">
    <location>
        <begin position="1"/>
        <end position="21"/>
    </location>
</feature>
<dbReference type="PROSITE" id="PS50158">
    <property type="entry name" value="ZF_CCHC"/>
    <property type="match status" value="1"/>
</dbReference>
<dbReference type="Gramene" id="GBG85454">
    <property type="protein sequence ID" value="GBG85454"/>
    <property type="gene ID" value="CBR_g40096"/>
</dbReference>
<dbReference type="EMBL" id="BFEA01000519">
    <property type="protein sequence ID" value="GBG85454.1"/>
    <property type="molecule type" value="Genomic_DNA"/>
</dbReference>
<feature type="region of interest" description="Disordered" evidence="2">
    <location>
        <begin position="85"/>
        <end position="135"/>
    </location>
</feature>
<dbReference type="GO" id="GO:0003676">
    <property type="term" value="F:nucleic acid binding"/>
    <property type="evidence" value="ECO:0007669"/>
    <property type="project" value="InterPro"/>
</dbReference>
<evidence type="ECO:0000256" key="2">
    <source>
        <dbReference type="SAM" id="MobiDB-lite"/>
    </source>
</evidence>
<keyword evidence="1" id="KW-0863">Zinc-finger</keyword>
<dbReference type="SMART" id="SM00343">
    <property type="entry name" value="ZnF_C2HC"/>
    <property type="match status" value="1"/>
</dbReference>
<dbReference type="GO" id="GO:0008270">
    <property type="term" value="F:zinc ion binding"/>
    <property type="evidence" value="ECO:0007669"/>
    <property type="project" value="UniProtKB-KW"/>
</dbReference>
<dbReference type="InterPro" id="IPR001878">
    <property type="entry name" value="Znf_CCHC"/>
</dbReference>
<proteinExistence type="predicted"/>
<gene>
    <name evidence="4" type="ORF">CBR_g40096</name>
</gene>
<evidence type="ECO:0000259" key="3">
    <source>
        <dbReference type="PROSITE" id="PS50158"/>
    </source>
</evidence>
<feature type="compositionally biased region" description="Low complexity" evidence="2">
    <location>
        <begin position="196"/>
        <end position="218"/>
    </location>
</feature>
<organism evidence="4 5">
    <name type="scientific">Chara braunii</name>
    <name type="common">Braun's stonewort</name>
    <dbReference type="NCBI Taxonomy" id="69332"/>
    <lineage>
        <taxon>Eukaryota</taxon>
        <taxon>Viridiplantae</taxon>
        <taxon>Streptophyta</taxon>
        <taxon>Charophyceae</taxon>
        <taxon>Charales</taxon>
        <taxon>Characeae</taxon>
        <taxon>Chara</taxon>
    </lineage>
</organism>
<name>A0A388LT05_CHABU</name>
<keyword evidence="1" id="KW-0479">Metal-binding</keyword>
<evidence type="ECO:0000313" key="5">
    <source>
        <dbReference type="Proteomes" id="UP000265515"/>
    </source>
</evidence>
<feature type="compositionally biased region" description="Basic and acidic residues" evidence="2">
    <location>
        <begin position="103"/>
        <end position="135"/>
    </location>
</feature>
<comment type="caution">
    <text evidence="4">The sequence shown here is derived from an EMBL/GenBank/DDBJ whole genome shotgun (WGS) entry which is preliminary data.</text>
</comment>
<sequence>MFLTNGPGGNNSGTYGNGDGGYNRSRYGDGRGGALANGGTAGGGGNYDTGGNGGGGPGGVCYNCGKPGHFARDCWSHRDRPFQNNFGDPELEEIKEHHRQARKERIEQEEKKRDEEEKRAKEEEENRRNQDFARKMEEFKLQLRVDLNEEWRKKSSEAEKVMTETKKKTVRLNHCSRSKKGKGKGRRMKRKHYVLTSDDSSTDMSSFSEDSSSVTSGSSDERTCVKVTRGNGKRLSKGKSKQG</sequence>
<protein>
    <recommendedName>
        <fullName evidence="3">CCHC-type domain-containing protein</fullName>
    </recommendedName>
</protein>
<keyword evidence="1" id="KW-0862">Zinc</keyword>
<reference evidence="4 5" key="1">
    <citation type="journal article" date="2018" name="Cell">
        <title>The Chara Genome: Secondary Complexity and Implications for Plant Terrestrialization.</title>
        <authorList>
            <person name="Nishiyama T."/>
            <person name="Sakayama H."/>
            <person name="Vries J.D."/>
            <person name="Buschmann H."/>
            <person name="Saint-Marcoux D."/>
            <person name="Ullrich K.K."/>
            <person name="Haas F.B."/>
            <person name="Vanderstraeten L."/>
            <person name="Becker D."/>
            <person name="Lang D."/>
            <person name="Vosolsobe S."/>
            <person name="Rombauts S."/>
            <person name="Wilhelmsson P.K.I."/>
            <person name="Janitza P."/>
            <person name="Kern R."/>
            <person name="Heyl A."/>
            <person name="Rumpler F."/>
            <person name="Villalobos L.I.A.C."/>
            <person name="Clay J.M."/>
            <person name="Skokan R."/>
            <person name="Toyoda A."/>
            <person name="Suzuki Y."/>
            <person name="Kagoshima H."/>
            <person name="Schijlen E."/>
            <person name="Tajeshwar N."/>
            <person name="Catarino B."/>
            <person name="Hetherington A.J."/>
            <person name="Saltykova A."/>
            <person name="Bonnot C."/>
            <person name="Breuninger H."/>
            <person name="Symeonidi A."/>
            <person name="Radhakrishnan G.V."/>
            <person name="Van Nieuwerburgh F."/>
            <person name="Deforce D."/>
            <person name="Chang C."/>
            <person name="Karol K.G."/>
            <person name="Hedrich R."/>
            <person name="Ulvskov P."/>
            <person name="Glockner G."/>
            <person name="Delwiche C.F."/>
            <person name="Petrasek J."/>
            <person name="Van de Peer Y."/>
            <person name="Friml J."/>
            <person name="Beilby M."/>
            <person name="Dolan L."/>
            <person name="Kohara Y."/>
            <person name="Sugano S."/>
            <person name="Fujiyama A."/>
            <person name="Delaux P.-M."/>
            <person name="Quint M."/>
            <person name="TheiBen G."/>
            <person name="Hagemann M."/>
            <person name="Harholt J."/>
            <person name="Dunand C."/>
            <person name="Zachgo S."/>
            <person name="Langdale J."/>
            <person name="Maumus F."/>
            <person name="Straeten D.V.D."/>
            <person name="Gould S.B."/>
            <person name="Rensing S.A."/>
        </authorList>
    </citation>
    <scope>NUCLEOTIDE SEQUENCE [LARGE SCALE GENOMIC DNA]</scope>
    <source>
        <strain evidence="4 5">S276</strain>
    </source>
</reference>
<evidence type="ECO:0000313" key="4">
    <source>
        <dbReference type="EMBL" id="GBG85454.1"/>
    </source>
</evidence>
<dbReference type="Pfam" id="PF00098">
    <property type="entry name" value="zf-CCHC"/>
    <property type="match status" value="1"/>
</dbReference>
<dbReference type="AlphaFoldDB" id="A0A388LT05"/>
<feature type="compositionally biased region" description="Basic and acidic residues" evidence="2">
    <location>
        <begin position="150"/>
        <end position="167"/>
    </location>
</feature>
<dbReference type="Gene3D" id="4.10.60.10">
    <property type="entry name" value="Zinc finger, CCHC-type"/>
    <property type="match status" value="1"/>
</dbReference>
<feature type="region of interest" description="Disordered" evidence="2">
    <location>
        <begin position="1"/>
        <end position="60"/>
    </location>
</feature>